<dbReference type="STRING" id="1563157.AQS70_17705"/>
<feature type="domain" description="Polysaccharide pyruvyl transferase" evidence="1">
    <location>
        <begin position="13"/>
        <end position="60"/>
    </location>
</feature>
<evidence type="ECO:0000313" key="2">
    <source>
        <dbReference type="EMBL" id="KQB51554.1"/>
    </source>
</evidence>
<keyword evidence="3" id="KW-1185">Reference proteome</keyword>
<dbReference type="Pfam" id="PF04230">
    <property type="entry name" value="PS_pyruv_trans"/>
    <property type="match status" value="1"/>
</dbReference>
<gene>
    <name evidence="2" type="ORF">AQS70_17705</name>
</gene>
<evidence type="ECO:0000313" key="3">
    <source>
        <dbReference type="Proteomes" id="UP000050342"/>
    </source>
</evidence>
<organism evidence="2 3">
    <name type="scientific">Pseudomonas endophytica</name>
    <dbReference type="NCBI Taxonomy" id="1563157"/>
    <lineage>
        <taxon>Bacteria</taxon>
        <taxon>Pseudomonadati</taxon>
        <taxon>Pseudomonadota</taxon>
        <taxon>Gammaproteobacteria</taxon>
        <taxon>Pseudomonadales</taxon>
        <taxon>Pseudomonadaceae</taxon>
        <taxon>Pseudomonas</taxon>
    </lineage>
</organism>
<proteinExistence type="predicted"/>
<dbReference type="EMBL" id="LLWH01000234">
    <property type="protein sequence ID" value="KQB51554.1"/>
    <property type="molecule type" value="Genomic_DNA"/>
</dbReference>
<evidence type="ECO:0000259" key="1">
    <source>
        <dbReference type="Pfam" id="PF04230"/>
    </source>
</evidence>
<dbReference type="AlphaFoldDB" id="A0A0Q0SXR1"/>
<comment type="caution">
    <text evidence="2">The sequence shown here is derived from an EMBL/GenBank/DDBJ whole genome shotgun (WGS) entry which is preliminary data.</text>
</comment>
<accession>A0A0Q0SXR1</accession>
<sequence length="118" mass="13428">MREKVDPTIAKKYKVLSPLTELNLFISEIQKASKVISTSLHGIIIAESYSIPAVLIENNSGETLFKYHDYFQGTGRDKVHICKDFNSALNHSPPSPNLEKFQDGLLSCFPYDIWQIKR</sequence>
<protein>
    <recommendedName>
        <fullName evidence="1">Polysaccharide pyruvyl transferase domain-containing protein</fullName>
    </recommendedName>
</protein>
<name>A0A0Q0SXR1_9PSED</name>
<dbReference type="InterPro" id="IPR007345">
    <property type="entry name" value="Polysacch_pyruvyl_Trfase"/>
</dbReference>
<dbReference type="Proteomes" id="UP000050342">
    <property type="component" value="Unassembled WGS sequence"/>
</dbReference>
<reference evidence="2 3" key="1">
    <citation type="submission" date="2015-10" db="EMBL/GenBank/DDBJ databases">
        <title>Pseudomonas helleri sp. nov. and Pseudomonas weihenstephanensis sp. nov., isolated from raw cows milk.</title>
        <authorList>
            <person name="Von Neubeck M."/>
            <person name="Huptas C."/>
            <person name="Wenning M."/>
            <person name="Scherer S."/>
        </authorList>
    </citation>
    <scope>NUCLEOTIDE SEQUENCE [LARGE SCALE GENOMIC DNA]</scope>
    <source>
        <strain evidence="2 3">BSTT44</strain>
    </source>
</reference>